<dbReference type="InterPro" id="IPR036061">
    <property type="entry name" value="CheW-like_dom_sf"/>
</dbReference>
<dbReference type="Proteomes" id="UP000297535">
    <property type="component" value="Unassembled WGS sequence"/>
</dbReference>
<feature type="domain" description="CheW-like" evidence="2">
    <location>
        <begin position="162"/>
        <end position="298"/>
    </location>
</feature>
<dbReference type="SUPFAM" id="SSF50341">
    <property type="entry name" value="CheW-like"/>
    <property type="match status" value="3"/>
</dbReference>
<dbReference type="PANTHER" id="PTHR22617">
    <property type="entry name" value="CHEMOTAXIS SENSOR HISTIDINE KINASE-RELATED"/>
    <property type="match status" value="1"/>
</dbReference>
<feature type="region of interest" description="Disordered" evidence="1">
    <location>
        <begin position="138"/>
        <end position="159"/>
    </location>
</feature>
<evidence type="ECO:0000313" key="3">
    <source>
        <dbReference type="EMBL" id="TGD95135.1"/>
    </source>
</evidence>
<dbReference type="Gene3D" id="2.40.50.180">
    <property type="entry name" value="CheA-289, Domain 4"/>
    <property type="match status" value="3"/>
</dbReference>
<gene>
    <name evidence="3" type="ORF">EU555_29615</name>
</gene>
<dbReference type="Pfam" id="PF01584">
    <property type="entry name" value="CheW"/>
    <property type="match status" value="3"/>
</dbReference>
<dbReference type="GO" id="GO:0005829">
    <property type="term" value="C:cytosol"/>
    <property type="evidence" value="ECO:0007669"/>
    <property type="project" value="TreeGrafter"/>
</dbReference>
<protein>
    <submittedName>
        <fullName evidence="3">Chemotaxis protein CheW</fullName>
    </submittedName>
</protein>
<dbReference type="GO" id="GO:0006935">
    <property type="term" value="P:chemotaxis"/>
    <property type="evidence" value="ECO:0007669"/>
    <property type="project" value="InterPro"/>
</dbReference>
<evidence type="ECO:0000256" key="1">
    <source>
        <dbReference type="SAM" id="MobiDB-lite"/>
    </source>
</evidence>
<organism evidence="3 4">
    <name type="scientific">Methylobacterium nonmethylotrophicum</name>
    <dbReference type="NCBI Taxonomy" id="1141884"/>
    <lineage>
        <taxon>Bacteria</taxon>
        <taxon>Pseudomonadati</taxon>
        <taxon>Pseudomonadota</taxon>
        <taxon>Alphaproteobacteria</taxon>
        <taxon>Hyphomicrobiales</taxon>
        <taxon>Methylobacteriaceae</taxon>
        <taxon>Methylobacterium</taxon>
    </lineage>
</organism>
<keyword evidence="4" id="KW-1185">Reference proteome</keyword>
<dbReference type="EMBL" id="SRLB01000033">
    <property type="protein sequence ID" value="TGD95135.1"/>
    <property type="molecule type" value="Genomic_DNA"/>
</dbReference>
<dbReference type="InterPro" id="IPR002545">
    <property type="entry name" value="CheW-lke_dom"/>
</dbReference>
<feature type="domain" description="CheW-like" evidence="2">
    <location>
        <begin position="19"/>
        <end position="171"/>
    </location>
</feature>
<evidence type="ECO:0000259" key="2">
    <source>
        <dbReference type="PROSITE" id="PS50851"/>
    </source>
</evidence>
<evidence type="ECO:0000313" key="4">
    <source>
        <dbReference type="Proteomes" id="UP000297535"/>
    </source>
</evidence>
<dbReference type="SMART" id="SM00260">
    <property type="entry name" value="CheW"/>
    <property type="match status" value="2"/>
</dbReference>
<dbReference type="OrthoDB" id="3291462at2"/>
<name>A0A4Z0NI27_9HYPH</name>
<feature type="region of interest" description="Disordered" evidence="1">
    <location>
        <begin position="1"/>
        <end position="26"/>
    </location>
</feature>
<accession>A0A4Z0NI27</accession>
<comment type="caution">
    <text evidence="3">The sequence shown here is derived from an EMBL/GenBank/DDBJ whole genome shotgun (WGS) entry which is preliminary data.</text>
</comment>
<dbReference type="PANTHER" id="PTHR22617:SF23">
    <property type="entry name" value="CHEMOTAXIS PROTEIN CHEW"/>
    <property type="match status" value="1"/>
</dbReference>
<dbReference type="AlphaFoldDB" id="A0A4Z0NI27"/>
<dbReference type="GO" id="GO:0007165">
    <property type="term" value="P:signal transduction"/>
    <property type="evidence" value="ECO:0007669"/>
    <property type="project" value="InterPro"/>
</dbReference>
<dbReference type="InterPro" id="IPR039315">
    <property type="entry name" value="CheW"/>
</dbReference>
<feature type="domain" description="CheW-like" evidence="2">
    <location>
        <begin position="311"/>
        <end position="452"/>
    </location>
</feature>
<sequence>MPEAGAGPAPGPTGPGPASGRFLIVSPGADPSGPRLALPAGRVRALAPVPALTRVPGAPAALAGLATARGVALPVLDLARLLAPDARPAPPGRMVIAEADEPVGPLVGLLVGRVADLAADPGGAEILDLPGLVAAALPRRDSGGPAGRATPQPPEPPVAQPTVALLALTVAGRPYALPLEDVEEVAGFPGTVTPVPGSGPASLGAMPWRGRVLPLLSLSALLGLGGTPGSRVAVVRGVGLVPERVGPVLRLGPEAIDPVPRALRGGGAGPVAGFARLDGGRTLACILSAQALAGDAERAHAGLGPAAPAATEPVVVIELAGDAYGLPAGAVVSVRRAPDALARVPRAPDFVAGMLTGRGGALPVLDLRRRLGLPPGEADGRRRLVVVEVEGTRAGLLVDGAARLLRLEAGAIRPAPGLLDGQDVAITRIAGLAGGGLLPLIDPAALVGRAEGAVVAALARSGRRAGPPRERPA</sequence>
<reference evidence="3 4" key="1">
    <citation type="submission" date="2019-04" db="EMBL/GenBank/DDBJ databases">
        <authorList>
            <person name="Feng G."/>
            <person name="Zhu H."/>
        </authorList>
    </citation>
    <scope>NUCLEOTIDE SEQUENCE [LARGE SCALE GENOMIC DNA]</scope>
    <source>
        <strain evidence="3 4">6HR-1</strain>
    </source>
</reference>
<dbReference type="Gene3D" id="2.30.30.40">
    <property type="entry name" value="SH3 Domains"/>
    <property type="match status" value="2"/>
</dbReference>
<proteinExistence type="predicted"/>
<dbReference type="RefSeq" id="WP_135418928.1">
    <property type="nucleotide sequence ID" value="NZ_SRLB01000033.1"/>
</dbReference>
<dbReference type="PROSITE" id="PS50851">
    <property type="entry name" value="CHEW"/>
    <property type="match status" value="3"/>
</dbReference>